<evidence type="ECO:0000313" key="2">
    <source>
        <dbReference type="EMBL" id="MFC3109099.1"/>
    </source>
</evidence>
<dbReference type="EMBL" id="JBHRTP010000041">
    <property type="protein sequence ID" value="MFC3109099.1"/>
    <property type="molecule type" value="Genomic_DNA"/>
</dbReference>
<dbReference type="RefSeq" id="WP_390327050.1">
    <property type="nucleotide sequence ID" value="NZ_JBHRTP010000041.1"/>
</dbReference>
<dbReference type="Proteomes" id="UP001595530">
    <property type="component" value="Unassembled WGS sequence"/>
</dbReference>
<reference evidence="3" key="1">
    <citation type="journal article" date="2019" name="Int. J. Syst. Evol. Microbiol.">
        <title>The Global Catalogue of Microorganisms (GCM) 10K type strain sequencing project: providing services to taxonomists for standard genome sequencing and annotation.</title>
        <authorList>
            <consortium name="The Broad Institute Genomics Platform"/>
            <consortium name="The Broad Institute Genome Sequencing Center for Infectious Disease"/>
            <person name="Wu L."/>
            <person name="Ma J."/>
        </authorList>
    </citation>
    <scope>NUCLEOTIDE SEQUENCE [LARGE SCALE GENOMIC DNA]</scope>
    <source>
        <strain evidence="3">KCTC 42986</strain>
    </source>
</reference>
<evidence type="ECO:0000256" key="1">
    <source>
        <dbReference type="SAM" id="SignalP"/>
    </source>
</evidence>
<proteinExistence type="predicted"/>
<feature type="signal peptide" evidence="1">
    <location>
        <begin position="1"/>
        <end position="30"/>
    </location>
</feature>
<feature type="chain" id="PRO_5046123430" evidence="1">
    <location>
        <begin position="31"/>
        <end position="247"/>
    </location>
</feature>
<comment type="caution">
    <text evidence="2">The sequence shown here is derived from an EMBL/GenBank/DDBJ whole genome shotgun (WGS) entry which is preliminary data.</text>
</comment>
<keyword evidence="3" id="KW-1185">Reference proteome</keyword>
<gene>
    <name evidence="2" type="ORF">ACFOFO_14205</name>
</gene>
<organism evidence="2 3">
    <name type="scientific">Undibacterium arcticum</name>
    <dbReference type="NCBI Taxonomy" id="1762892"/>
    <lineage>
        <taxon>Bacteria</taxon>
        <taxon>Pseudomonadati</taxon>
        <taxon>Pseudomonadota</taxon>
        <taxon>Betaproteobacteria</taxon>
        <taxon>Burkholderiales</taxon>
        <taxon>Oxalobacteraceae</taxon>
        <taxon>Undibacterium</taxon>
    </lineage>
</organism>
<evidence type="ECO:0000313" key="3">
    <source>
        <dbReference type="Proteomes" id="UP001595530"/>
    </source>
</evidence>
<sequence>MFSIKRLNHRLCLALLCAAAPLMLTPAAHAAPAAVNAALDGPDLDLSVQYYSRVLTAEGVVREIRYTEKMLRRPGHVWVERVLPAAMVAGSTHDEAHDQAHEHKHFNYVVLPRHVARDGANLRLEFVDVQERSVVAIAPTEYENVNFDGSWANAFFLIDPQGVAGLPLSKQVSVVAGAHWREREKNGQFQRVLWDDKKMIPLVVETGDRAGTTFRRIEVKPQASLAKTLPWQNLKGYAQKEYADFLD</sequence>
<name>A0ABV7F2E0_9BURK</name>
<keyword evidence="1" id="KW-0732">Signal</keyword>
<protein>
    <submittedName>
        <fullName evidence="2">Uncharacterized protein</fullName>
    </submittedName>
</protein>
<accession>A0ABV7F2E0</accession>